<dbReference type="EMBL" id="DSYZ01000062">
    <property type="protein sequence ID" value="HGT82617.1"/>
    <property type="molecule type" value="Genomic_DNA"/>
</dbReference>
<organism evidence="1">
    <name type="scientific">Archaeoglobus fulgidus</name>
    <dbReference type="NCBI Taxonomy" id="2234"/>
    <lineage>
        <taxon>Archaea</taxon>
        <taxon>Methanobacteriati</taxon>
        <taxon>Methanobacteriota</taxon>
        <taxon>Archaeoglobi</taxon>
        <taxon>Archaeoglobales</taxon>
        <taxon>Archaeoglobaceae</taxon>
        <taxon>Archaeoglobus</taxon>
    </lineage>
</organism>
<name>A0A7J3M0X5_ARCFL</name>
<dbReference type="PANTHER" id="PTHR37954">
    <property type="entry name" value="BLL4979 PROTEIN"/>
    <property type="match status" value="1"/>
</dbReference>
<dbReference type="Pfam" id="PF02596">
    <property type="entry name" value="DUF169"/>
    <property type="match status" value="1"/>
</dbReference>
<evidence type="ECO:0000313" key="1">
    <source>
        <dbReference type="EMBL" id="HGT82617.1"/>
    </source>
</evidence>
<comment type="caution">
    <text evidence="1">The sequence shown here is derived from an EMBL/GenBank/DDBJ whole genome shotgun (WGS) entry which is preliminary data.</text>
</comment>
<sequence length="267" mass="30465">MKSRIAELLKLKYEPVAIIWSDEMPANAKQPKEGQWSCVIWFLARASKGEVIAFDREHFGCQGGATGLGFGNQYYNFLGGIEGFCRFLSTGFEDWNKEFLENLKSMLRKEQYEKMLKGERYKKSPELVKKFVEKIPAVDVPKRYVVFKPLSRVEEEPEVVVFIANPHQLSALVILANYAREDNENVIIPMGAGCHQIGIFAYREAKSEKPRAVVGLTDLDARLNARALLGDDVFTFAVPYKMFLEMEENVKDSFLEVGTWVKLSEFV</sequence>
<gene>
    <name evidence="1" type="ORF">ENT52_02685</name>
</gene>
<dbReference type="InterPro" id="IPR003748">
    <property type="entry name" value="DUF169"/>
</dbReference>
<accession>A0A7J3M0X5</accession>
<evidence type="ECO:0008006" key="2">
    <source>
        <dbReference type="Google" id="ProtNLM"/>
    </source>
</evidence>
<protein>
    <recommendedName>
        <fullName evidence="2">DUF169 domain-containing protein</fullName>
    </recommendedName>
</protein>
<dbReference type="PANTHER" id="PTHR37954:SF3">
    <property type="entry name" value="DUF169 DOMAIN-CONTAINING PROTEIN"/>
    <property type="match status" value="1"/>
</dbReference>
<proteinExistence type="predicted"/>
<dbReference type="AlphaFoldDB" id="A0A7J3M0X5"/>
<reference evidence="1" key="1">
    <citation type="journal article" date="2020" name="mSystems">
        <title>Genome- and Community-Level Interaction Insights into Carbon Utilization and Element Cycling Functions of Hydrothermarchaeota in Hydrothermal Sediment.</title>
        <authorList>
            <person name="Zhou Z."/>
            <person name="Liu Y."/>
            <person name="Xu W."/>
            <person name="Pan J."/>
            <person name="Luo Z.H."/>
            <person name="Li M."/>
        </authorList>
    </citation>
    <scope>NUCLEOTIDE SEQUENCE [LARGE SCALE GENOMIC DNA]</scope>
    <source>
        <strain evidence="1">SpSt-587</strain>
    </source>
</reference>